<evidence type="ECO:0000313" key="2">
    <source>
        <dbReference type="Proteomes" id="UP001330812"/>
    </source>
</evidence>
<dbReference type="RefSeq" id="WP_326565019.1">
    <property type="nucleotide sequence ID" value="NZ_CP142149.1"/>
</dbReference>
<sequence length="74" mass="7692">MIVIVLAVATGVFVPGNGADSPYSIFATQKGQCFTAIVNPPGAFQQPQEPRDVHFGPAGVDGRSNAVLVLPELL</sequence>
<accession>A0ABZ1HUI4</accession>
<organism evidence="1 2">
    <name type="scientific">Amycolatopsis rhabdoformis</name>
    <dbReference type="NCBI Taxonomy" id="1448059"/>
    <lineage>
        <taxon>Bacteria</taxon>
        <taxon>Bacillati</taxon>
        <taxon>Actinomycetota</taxon>
        <taxon>Actinomycetes</taxon>
        <taxon>Pseudonocardiales</taxon>
        <taxon>Pseudonocardiaceae</taxon>
        <taxon>Amycolatopsis</taxon>
    </lineage>
</organism>
<dbReference type="EMBL" id="CP142149">
    <property type="protein sequence ID" value="WSE26052.1"/>
    <property type="molecule type" value="Genomic_DNA"/>
</dbReference>
<evidence type="ECO:0000313" key="1">
    <source>
        <dbReference type="EMBL" id="WSE26052.1"/>
    </source>
</evidence>
<reference evidence="1 2" key="1">
    <citation type="journal article" date="2015" name="Int. J. Syst. Evol. Microbiol.">
        <title>Amycolatopsis rhabdoformis sp. nov., an actinomycete isolated from a tropical forest soil.</title>
        <authorList>
            <person name="Souza W.R."/>
            <person name="Silva R.E."/>
            <person name="Goodfellow M."/>
            <person name="Busarakam K."/>
            <person name="Figueiro F.S."/>
            <person name="Ferreira D."/>
            <person name="Rodrigues-Filho E."/>
            <person name="Moraes L.A.B."/>
            <person name="Zucchi T.D."/>
        </authorList>
    </citation>
    <scope>NUCLEOTIDE SEQUENCE [LARGE SCALE GENOMIC DNA]</scope>
    <source>
        <strain evidence="1 2">NCIMB 14900</strain>
    </source>
</reference>
<proteinExistence type="predicted"/>
<keyword evidence="2" id="KW-1185">Reference proteome</keyword>
<dbReference type="Proteomes" id="UP001330812">
    <property type="component" value="Chromosome"/>
</dbReference>
<protein>
    <submittedName>
        <fullName evidence="1">Uncharacterized protein</fullName>
    </submittedName>
</protein>
<name>A0ABZ1HUI4_9PSEU</name>
<gene>
    <name evidence="1" type="ORF">VSH64_24550</name>
</gene>